<keyword evidence="1" id="KW-0175">Coiled coil</keyword>
<dbReference type="EMBL" id="KP658210">
    <property type="protein sequence ID" value="ALN42051.1"/>
    <property type="molecule type" value="Genomic_DNA"/>
</dbReference>
<feature type="coiled-coil region" evidence="1">
    <location>
        <begin position="328"/>
        <end position="453"/>
    </location>
</feature>
<reference evidence="2" key="1">
    <citation type="journal article" date="2016" name="PLoS ONE">
        <title>Genome of Cnaphalocrocis medinalis Granulovirus, the First Crambidae-Infecting Betabaculovirus Isolated from Rice Leaffolder to Sequenced.</title>
        <authorList>
            <person name="Han G."/>
            <person name="Xu J."/>
            <person name="Liu Q."/>
            <person name="Li C."/>
            <person name="Xu H."/>
            <person name="Lu Z."/>
        </authorList>
    </citation>
    <scope>NUCLEOTIDE SEQUENCE</scope>
</reference>
<protein>
    <submittedName>
        <fullName evidence="2">Desmoplakin</fullName>
    </submittedName>
</protein>
<evidence type="ECO:0000313" key="2">
    <source>
        <dbReference type="EMBL" id="ALN42051.1"/>
    </source>
</evidence>
<evidence type="ECO:0000256" key="1">
    <source>
        <dbReference type="SAM" id="Coils"/>
    </source>
</evidence>
<feature type="coiled-coil region" evidence="1">
    <location>
        <begin position="185"/>
        <end position="282"/>
    </location>
</feature>
<name>A0A0X9DWD0_9BBAC</name>
<proteinExistence type="predicted"/>
<organism evidence="2">
    <name type="scientific">Cnaphalocrocis medinalis granulovirus</name>
    <dbReference type="NCBI Taxonomy" id="1750712"/>
    <lineage>
        <taxon>Viruses</taxon>
        <taxon>Viruses incertae sedis</taxon>
        <taxon>Naldaviricetes</taxon>
        <taxon>Lefavirales</taxon>
        <taxon>Baculoviridae</taxon>
        <taxon>Betabaculovirus</taxon>
        <taxon>Betabaculovirus cnamedinalis</taxon>
    </lineage>
</organism>
<sequence length="577" mass="67003">MRKTCHSMTTEYLLINTLKINEQKQVTHNYNYNTWNKQRADNNDNDNSRHSIKDNFYYSDDDDDSDGGGGGGGETQKIINSCLREMSDFEWTYDRFVQVLKKLDITKSYTKKIKKNYKHYIEHIKKKPPETQYIFTNTDTNKSIFKELKKVLGVKKLNQSNCETLFKELKQLFDKSSIEEYVLVLRENTAASQNYTKQIDKLKNECEKLKDTINMNVTELAKLAADLGDRDHELESLNAKHNNLYDKFTQMDNENNILITNIAKYKEMVEERNQELVRCTENAKMYELKCYELTDNIENQKRLLLLGEQSQKNYNELVNNRDLLYEQLKENEKFVKQYTIEVEQLRDQLSIKNCQIEKMNLEIQSCHSRVIDKETENTNTINTITQLRNHIKQLEDANKCLTEQQDKIYKESCETIESEVKTKAEIKKLAHKTEELTKELKDVQQKHKDIVDELTKDFEQTIKDKDEFHKKQLATLMKDLSSMSQASSSATDTNTVTTIDNKNSIDTGIGTTSNNKNSTATSTITTTTSTTKMGTTTATVVAAKRKNNFTDKDVSKKVRKSAHILPIRNSSFFSSKK</sequence>
<accession>A0A0X9DWD0</accession>